<dbReference type="RefSeq" id="WP_146402104.1">
    <property type="nucleotide sequence ID" value="NZ_SJPQ01000003.1"/>
</dbReference>
<reference evidence="1 2" key="1">
    <citation type="submission" date="2019-02" db="EMBL/GenBank/DDBJ databases">
        <title>Deep-cultivation of Planctomycetes and their phenomic and genomic characterization uncovers novel biology.</title>
        <authorList>
            <person name="Wiegand S."/>
            <person name="Jogler M."/>
            <person name="Boedeker C."/>
            <person name="Pinto D."/>
            <person name="Vollmers J."/>
            <person name="Rivas-Marin E."/>
            <person name="Kohn T."/>
            <person name="Peeters S.H."/>
            <person name="Heuer A."/>
            <person name="Rast P."/>
            <person name="Oberbeckmann S."/>
            <person name="Bunk B."/>
            <person name="Jeske O."/>
            <person name="Meyerdierks A."/>
            <person name="Storesund J.E."/>
            <person name="Kallscheuer N."/>
            <person name="Luecker S."/>
            <person name="Lage O.M."/>
            <person name="Pohl T."/>
            <person name="Merkel B.J."/>
            <person name="Hornburger P."/>
            <person name="Mueller R.-W."/>
            <person name="Bruemmer F."/>
            <person name="Labrenz M."/>
            <person name="Spormann A.M."/>
            <person name="Op Den Camp H."/>
            <person name="Overmann J."/>
            <person name="Amann R."/>
            <person name="Jetten M.S.M."/>
            <person name="Mascher T."/>
            <person name="Medema M.H."/>
            <person name="Devos D.P."/>
            <person name="Kaster A.-K."/>
            <person name="Ovreas L."/>
            <person name="Rohde M."/>
            <person name="Galperin M.Y."/>
            <person name="Jogler C."/>
        </authorList>
    </citation>
    <scope>NUCLEOTIDE SEQUENCE [LARGE SCALE GENOMIC DNA]</scope>
    <source>
        <strain evidence="1 2">Mal64</strain>
    </source>
</reference>
<keyword evidence="2" id="KW-1185">Reference proteome</keyword>
<protein>
    <recommendedName>
        <fullName evidence="3">Helix-turn-helix domain protein</fullName>
    </recommendedName>
</protein>
<dbReference type="InterPro" id="IPR009061">
    <property type="entry name" value="DNA-bd_dom_put_sf"/>
</dbReference>
<comment type="caution">
    <text evidence="1">The sequence shown here is derived from an EMBL/GenBank/DDBJ whole genome shotgun (WGS) entry which is preliminary data.</text>
</comment>
<evidence type="ECO:0000313" key="2">
    <source>
        <dbReference type="Proteomes" id="UP000315440"/>
    </source>
</evidence>
<dbReference type="OrthoDB" id="287720at2"/>
<sequence>MVPKIMKRPARSTEGPFAGSISIGRLARKWGVPRRHVRRLMQKGRLPFIEVAGKIRVPTDALRENTS</sequence>
<organism evidence="1 2">
    <name type="scientific">Pseudobythopirellula maris</name>
    <dbReference type="NCBI Taxonomy" id="2527991"/>
    <lineage>
        <taxon>Bacteria</taxon>
        <taxon>Pseudomonadati</taxon>
        <taxon>Planctomycetota</taxon>
        <taxon>Planctomycetia</taxon>
        <taxon>Pirellulales</taxon>
        <taxon>Lacipirellulaceae</taxon>
        <taxon>Pseudobythopirellula</taxon>
    </lineage>
</organism>
<name>A0A5C5ZL48_9BACT</name>
<gene>
    <name evidence="1" type="ORF">Mal64_32600</name>
</gene>
<dbReference type="EMBL" id="SJPQ01000003">
    <property type="protein sequence ID" value="TWT87717.1"/>
    <property type="molecule type" value="Genomic_DNA"/>
</dbReference>
<accession>A0A5C5ZL48</accession>
<evidence type="ECO:0000313" key="1">
    <source>
        <dbReference type="EMBL" id="TWT87717.1"/>
    </source>
</evidence>
<evidence type="ECO:0008006" key="3">
    <source>
        <dbReference type="Google" id="ProtNLM"/>
    </source>
</evidence>
<proteinExistence type="predicted"/>
<dbReference type="SUPFAM" id="SSF46955">
    <property type="entry name" value="Putative DNA-binding domain"/>
    <property type="match status" value="1"/>
</dbReference>
<dbReference type="AlphaFoldDB" id="A0A5C5ZL48"/>
<dbReference type="Proteomes" id="UP000315440">
    <property type="component" value="Unassembled WGS sequence"/>
</dbReference>